<dbReference type="Pfam" id="PF08443">
    <property type="entry name" value="RimK"/>
    <property type="match status" value="1"/>
</dbReference>
<dbReference type="GO" id="GO:0004326">
    <property type="term" value="F:tetrahydrofolylpolyglutamate synthase activity"/>
    <property type="evidence" value="ECO:0007669"/>
    <property type="project" value="InterPro"/>
</dbReference>
<dbReference type="InterPro" id="IPR011810">
    <property type="entry name" value="Cya_phycin_syn"/>
</dbReference>
<dbReference type="SUPFAM" id="SSF56059">
    <property type="entry name" value="Glutathione synthetase ATP-binding domain-like"/>
    <property type="match status" value="1"/>
</dbReference>
<reference evidence="15" key="1">
    <citation type="submission" date="2020-02" db="EMBL/GenBank/DDBJ databases">
        <authorList>
            <person name="Meier V. D."/>
        </authorList>
    </citation>
    <scope>NUCLEOTIDE SEQUENCE</scope>
    <source>
        <strain evidence="15">AVDCRST_MAG70</strain>
    </source>
</reference>
<dbReference type="InterPro" id="IPR013221">
    <property type="entry name" value="Mur_ligase_cen"/>
</dbReference>
<comment type="subunit">
    <text evidence="3">Homodimer.</text>
</comment>
<feature type="domain" description="ATP-grasp" evidence="14">
    <location>
        <begin position="224"/>
        <end position="479"/>
    </location>
</feature>
<dbReference type="EC" id="6.3.2.30" evidence="4"/>
<dbReference type="InterPro" id="IPR018109">
    <property type="entry name" value="Folylpolyglutamate_synth_CS"/>
</dbReference>
<evidence type="ECO:0000256" key="12">
    <source>
        <dbReference type="ARBA" id="ARBA00048425"/>
    </source>
</evidence>
<dbReference type="SUPFAM" id="SSF53244">
    <property type="entry name" value="MurD-like peptide ligases, peptide-binding domain"/>
    <property type="match status" value="1"/>
</dbReference>
<evidence type="ECO:0000256" key="13">
    <source>
        <dbReference type="PROSITE-ProRule" id="PRU00409"/>
    </source>
</evidence>
<evidence type="ECO:0000256" key="9">
    <source>
        <dbReference type="ARBA" id="ARBA00022840"/>
    </source>
</evidence>
<dbReference type="CDD" id="cd01983">
    <property type="entry name" value="SIMIBI"/>
    <property type="match status" value="1"/>
</dbReference>
<evidence type="ECO:0000313" key="15">
    <source>
        <dbReference type="EMBL" id="CAA9541751.1"/>
    </source>
</evidence>
<protein>
    <recommendedName>
        <fullName evidence="6">Cyanophycin synthetase</fullName>
        <ecNumber evidence="5">6.3.2.29</ecNumber>
        <ecNumber evidence="4">6.3.2.30</ecNumber>
    </recommendedName>
    <alternativeName>
        <fullName evidence="10">Cyanophycin synthase</fullName>
    </alternativeName>
</protein>
<dbReference type="PANTHER" id="PTHR23135:SF18">
    <property type="entry name" value="CYANOPHYCIN SYNTHETASE"/>
    <property type="match status" value="1"/>
</dbReference>
<dbReference type="InterPro" id="IPR036615">
    <property type="entry name" value="Mur_ligase_C_dom_sf"/>
</dbReference>
<dbReference type="EC" id="6.3.2.29" evidence="5"/>
<evidence type="ECO:0000259" key="14">
    <source>
        <dbReference type="PROSITE" id="PS50975"/>
    </source>
</evidence>
<dbReference type="PROSITE" id="PS01011">
    <property type="entry name" value="FOLYLPOLYGLU_SYNT_1"/>
    <property type="match status" value="1"/>
</dbReference>
<evidence type="ECO:0000256" key="3">
    <source>
        <dbReference type="ARBA" id="ARBA00011738"/>
    </source>
</evidence>
<dbReference type="InterPro" id="IPR036565">
    <property type="entry name" value="Mur-like_cat_sf"/>
</dbReference>
<dbReference type="Gene3D" id="3.40.1190.10">
    <property type="entry name" value="Mur-like, catalytic domain"/>
    <property type="match status" value="1"/>
</dbReference>
<dbReference type="GO" id="GO:0005524">
    <property type="term" value="F:ATP binding"/>
    <property type="evidence" value="ECO:0007669"/>
    <property type="project" value="UniProtKB-UniRule"/>
</dbReference>
<dbReference type="NCBIfam" id="NF010623">
    <property type="entry name" value="PRK14016.1"/>
    <property type="match status" value="1"/>
</dbReference>
<dbReference type="InterPro" id="IPR004101">
    <property type="entry name" value="Mur_ligase_C"/>
</dbReference>
<dbReference type="Pfam" id="PF08245">
    <property type="entry name" value="Mur_ligase_M"/>
    <property type="match status" value="1"/>
</dbReference>
<organism evidence="15">
    <name type="scientific">uncultured Thermomicrobiales bacterium</name>
    <dbReference type="NCBI Taxonomy" id="1645740"/>
    <lineage>
        <taxon>Bacteria</taxon>
        <taxon>Pseudomonadati</taxon>
        <taxon>Thermomicrobiota</taxon>
        <taxon>Thermomicrobia</taxon>
        <taxon>Thermomicrobiales</taxon>
        <taxon>environmental samples</taxon>
    </lineage>
</organism>
<dbReference type="Pfam" id="PF02875">
    <property type="entry name" value="Mur_ligase_C"/>
    <property type="match status" value="1"/>
</dbReference>
<dbReference type="SUPFAM" id="SSF53623">
    <property type="entry name" value="MurD-like peptide ligases, catalytic domain"/>
    <property type="match status" value="1"/>
</dbReference>
<dbReference type="Pfam" id="PF18921">
    <property type="entry name" value="Cyanophycin_syn"/>
    <property type="match status" value="1"/>
</dbReference>
<name>A0A6J4U693_9BACT</name>
<dbReference type="GO" id="GO:0046872">
    <property type="term" value="F:metal ion binding"/>
    <property type="evidence" value="ECO:0007669"/>
    <property type="project" value="InterPro"/>
</dbReference>
<evidence type="ECO:0000256" key="7">
    <source>
        <dbReference type="ARBA" id="ARBA00022598"/>
    </source>
</evidence>
<evidence type="ECO:0000256" key="4">
    <source>
        <dbReference type="ARBA" id="ARBA00012968"/>
    </source>
</evidence>
<dbReference type="InterPro" id="IPR013651">
    <property type="entry name" value="ATP-grasp_RimK-type"/>
</dbReference>
<gene>
    <name evidence="15" type="ORF">AVDCRST_MAG70-165</name>
</gene>
<comment type="catalytic activity">
    <reaction evidence="12">
        <text>[L-4-(L-arginin-2-N-yl)aspartate](n) + L-aspartate + ATP = [L-4-(L-arginin-2-N-yl)aspartate](n)-L-aspartate + ADP + phosphate + H(+)</text>
        <dbReference type="Rhea" id="RHEA:13277"/>
        <dbReference type="Rhea" id="RHEA-COMP:13728"/>
        <dbReference type="Rhea" id="RHEA-COMP:13733"/>
        <dbReference type="ChEBI" id="CHEBI:15378"/>
        <dbReference type="ChEBI" id="CHEBI:29991"/>
        <dbReference type="ChEBI" id="CHEBI:30616"/>
        <dbReference type="ChEBI" id="CHEBI:43474"/>
        <dbReference type="ChEBI" id="CHEBI:137986"/>
        <dbReference type="ChEBI" id="CHEBI:137990"/>
        <dbReference type="ChEBI" id="CHEBI:456216"/>
        <dbReference type="EC" id="6.3.2.29"/>
    </reaction>
</comment>
<dbReference type="GO" id="GO:0071161">
    <property type="term" value="F:cyanophycin synthetase activity (L-arginine-adding)"/>
    <property type="evidence" value="ECO:0007669"/>
    <property type="project" value="UniProtKB-EC"/>
</dbReference>
<dbReference type="AlphaFoldDB" id="A0A6J4U693"/>
<dbReference type="NCBIfam" id="TIGR02068">
    <property type="entry name" value="cya_phycin_syn"/>
    <property type="match status" value="1"/>
</dbReference>
<dbReference type="GO" id="GO:0071160">
    <property type="term" value="F:cyanophycin synthetase activity (L-aspartate-adding)"/>
    <property type="evidence" value="ECO:0007669"/>
    <property type="project" value="UniProtKB-EC"/>
</dbReference>
<dbReference type="EMBL" id="CADCWH010000026">
    <property type="protein sequence ID" value="CAA9541751.1"/>
    <property type="molecule type" value="Genomic_DNA"/>
</dbReference>
<dbReference type="PANTHER" id="PTHR23135">
    <property type="entry name" value="MUR LIGASE FAMILY MEMBER"/>
    <property type="match status" value="1"/>
</dbReference>
<sequence length="889" mass="96218">MLSIRSTNILRGPNIWARTPVVHHVVDLGELEDRPSNKIPGFYEQLTEMIPSLYDHACSVGRPGGFLQRLREGTWMGHVMEHVALELQNLAGAEVRRGLTRGSSERGVYNVVYQFDQEDVGLAAGHLAVRILNHAVYGAEPDFDYTHELEERVIKVAQRLAYGPSTGAIVSEAERRGIPVLRLDPKRSLVQLGHGMYQERIWATVTSRTANISVDIASNKELTNRLLHEVGIPVPRTMVTGTEDGAVRAANRIGYPVVLKPLDGNHGRGVCINLVDEAQVREFFPVAMAESRAGTIVVETFISGKDFRILVVHNQVVAVAERVPAHVLGDGQRSIAELIELANADPRRGVGHEKILTRISIDAQTIEVLERQGLTVEHVPAAEEFVTLKLTGNMSTGGTSIDRTDDIHPDNVEIARQAAMVVGLDIAGIDFITSDISQSVRNTGGAICEVNAGPGFRMHTNPTEGHPRHVGRAVVDMLFPSGAPSRVPIVAVTGTNGKTTTSRMIAHILKLAGRRVGLTTTDGIYIDGTQIMSGDTSGPSSAQMVLKNPSVDFAVLETARGGILRSGLGFDRCNIAVVTNVAGDHLGLRGVDTLADLARVKSVVPQSVLRDGASVLNADNEWTVEMARRARGEIVFFSLDDDNPVIRDHLGERGRAVVLKQTREGEMLTMMEHRRETSLLLAHQIPATFDGRLRVNIANAMAAAAAAFAADVQLEHIRNALRSFTTNFYQTPGRFNMLESNGRKVLIDYCHNVAGLESLADFVRRTGPSRTVAVIAMPGDRSDSDADAFGRLAAKTFNEIVIREDANPRGRARGEMAGILERAVASGGAADGSVTIVTDEIEACRVAIDRAGRDDLVILMVDRPQLVWSTLTQPDMVGAAAVPVTVDGV</sequence>
<keyword evidence="8 13" id="KW-0547">Nucleotide-binding</keyword>
<keyword evidence="7 15" id="KW-0436">Ligase</keyword>
<proteinExistence type="inferred from homology"/>
<evidence type="ECO:0000256" key="1">
    <source>
        <dbReference type="ARBA" id="ARBA00003184"/>
    </source>
</evidence>
<dbReference type="PROSITE" id="PS50975">
    <property type="entry name" value="ATP_GRASP"/>
    <property type="match status" value="1"/>
</dbReference>
<comment type="similarity">
    <text evidence="2">In the C-terminal section; belongs to the MurCDEF family.</text>
</comment>
<evidence type="ECO:0000256" key="6">
    <source>
        <dbReference type="ARBA" id="ARBA00022036"/>
    </source>
</evidence>
<accession>A0A6J4U693</accession>
<dbReference type="Gene3D" id="3.30.470.20">
    <property type="entry name" value="ATP-grasp fold, B domain"/>
    <property type="match status" value="2"/>
</dbReference>
<keyword evidence="9 13" id="KW-0067">ATP-binding</keyword>
<evidence type="ECO:0000256" key="2">
    <source>
        <dbReference type="ARBA" id="ARBA00009060"/>
    </source>
</evidence>
<evidence type="ECO:0000256" key="10">
    <source>
        <dbReference type="ARBA" id="ARBA00031353"/>
    </source>
</evidence>
<comment type="function">
    <text evidence="1">Catalyzes the ATP-dependent polymerization of arginine and aspartate to multi-L-arginyl-poly-L-aspartic acid (cyanophycin; a water-insoluble reserve polymer).</text>
</comment>
<dbReference type="Gene3D" id="3.90.190.20">
    <property type="entry name" value="Mur ligase, C-terminal domain"/>
    <property type="match status" value="1"/>
</dbReference>
<comment type="catalytic activity">
    <reaction evidence="11">
        <text>[L-4-(L-arginin-2-N-yl)aspartate](n)-L-aspartate + L-arginine + ATP = [L-4-(L-arginin-2-N-yl)aspartate](n+1) + ADP + phosphate + H(+)</text>
        <dbReference type="Rhea" id="RHEA:23888"/>
        <dbReference type="Rhea" id="RHEA-COMP:13732"/>
        <dbReference type="Rhea" id="RHEA-COMP:13733"/>
        <dbReference type="ChEBI" id="CHEBI:15378"/>
        <dbReference type="ChEBI" id="CHEBI:30616"/>
        <dbReference type="ChEBI" id="CHEBI:32682"/>
        <dbReference type="ChEBI" id="CHEBI:43474"/>
        <dbReference type="ChEBI" id="CHEBI:137986"/>
        <dbReference type="ChEBI" id="CHEBI:137990"/>
        <dbReference type="ChEBI" id="CHEBI:456216"/>
        <dbReference type="EC" id="6.3.2.30"/>
    </reaction>
</comment>
<dbReference type="InterPro" id="IPR011761">
    <property type="entry name" value="ATP-grasp"/>
</dbReference>
<evidence type="ECO:0000256" key="8">
    <source>
        <dbReference type="ARBA" id="ARBA00022741"/>
    </source>
</evidence>
<dbReference type="InterPro" id="IPR044019">
    <property type="entry name" value="Cyanophycin_syn_N"/>
</dbReference>
<evidence type="ECO:0000256" key="11">
    <source>
        <dbReference type="ARBA" id="ARBA00048094"/>
    </source>
</evidence>
<evidence type="ECO:0000256" key="5">
    <source>
        <dbReference type="ARBA" id="ARBA00013005"/>
    </source>
</evidence>